<evidence type="ECO:0000256" key="3">
    <source>
        <dbReference type="ARBA" id="ARBA00012664"/>
    </source>
</evidence>
<dbReference type="GO" id="GO:0000906">
    <property type="term" value="F:6,7-dimethyl-8-ribityllumazine synthase activity"/>
    <property type="evidence" value="ECO:0007669"/>
    <property type="project" value="UniProtKB-UniRule"/>
</dbReference>
<comment type="function">
    <text evidence="7 9">Catalyzes the formation of 6,7-dimethyl-8-ribityllumazine by condensation of 5-amino-6-(D-ribitylamino)uracil with 3,4-dihydroxy-2-butanone 4-phosphate. This is the penultimate step in the biosynthesis of riboflavin.</text>
</comment>
<feature type="active site" description="Proton donor" evidence="9">
    <location>
        <position position="87"/>
    </location>
</feature>
<feature type="binding site" evidence="9">
    <location>
        <begin position="79"/>
        <end position="81"/>
    </location>
    <ligand>
        <name>5-amino-6-(D-ribitylamino)uracil</name>
        <dbReference type="ChEBI" id="CHEBI:15934"/>
    </ligand>
</feature>
<dbReference type="FunFam" id="3.40.50.960:FF:000001">
    <property type="entry name" value="6,7-dimethyl-8-ribityllumazine synthase"/>
    <property type="match status" value="1"/>
</dbReference>
<feature type="binding site" evidence="9">
    <location>
        <position position="112"/>
    </location>
    <ligand>
        <name>5-amino-6-(D-ribitylamino)uracil</name>
        <dbReference type="ChEBI" id="CHEBI:15934"/>
    </ligand>
</feature>
<comment type="catalytic activity">
    <reaction evidence="6 9">
        <text>(2S)-2-hydroxy-3-oxobutyl phosphate + 5-amino-6-(D-ribitylamino)uracil = 6,7-dimethyl-8-(1-D-ribityl)lumazine + phosphate + 2 H2O + H(+)</text>
        <dbReference type="Rhea" id="RHEA:26152"/>
        <dbReference type="ChEBI" id="CHEBI:15377"/>
        <dbReference type="ChEBI" id="CHEBI:15378"/>
        <dbReference type="ChEBI" id="CHEBI:15934"/>
        <dbReference type="ChEBI" id="CHEBI:43474"/>
        <dbReference type="ChEBI" id="CHEBI:58201"/>
        <dbReference type="ChEBI" id="CHEBI:58830"/>
        <dbReference type="EC" id="2.5.1.78"/>
    </reaction>
</comment>
<feature type="binding site" evidence="9">
    <location>
        <position position="21"/>
    </location>
    <ligand>
        <name>5-amino-6-(D-ribitylamino)uracil</name>
        <dbReference type="ChEBI" id="CHEBI:15934"/>
    </ligand>
</feature>
<keyword evidence="5 9" id="KW-0808">Transferase</keyword>
<feature type="binding site" evidence="9">
    <location>
        <begin position="84"/>
        <end position="85"/>
    </location>
    <ligand>
        <name>(2S)-2-hydroxy-3-oxobutyl phosphate</name>
        <dbReference type="ChEBI" id="CHEBI:58830"/>
    </ligand>
</feature>
<feature type="binding site" evidence="9">
    <location>
        <position position="126"/>
    </location>
    <ligand>
        <name>(2S)-2-hydroxy-3-oxobutyl phosphate</name>
        <dbReference type="ChEBI" id="CHEBI:58830"/>
    </ligand>
</feature>
<dbReference type="PANTHER" id="PTHR21058">
    <property type="entry name" value="6,7-DIMETHYL-8-RIBITYLLUMAZINE SYNTHASE DMRL SYNTHASE LUMAZINE SYNTHASE"/>
    <property type="match status" value="1"/>
</dbReference>
<dbReference type="InterPro" id="IPR036467">
    <property type="entry name" value="LS/RS_sf"/>
</dbReference>
<comment type="similarity">
    <text evidence="2 9">Belongs to the DMRL synthase family.</text>
</comment>
<dbReference type="CDD" id="cd09209">
    <property type="entry name" value="Lumazine_synthase-I"/>
    <property type="match status" value="1"/>
</dbReference>
<dbReference type="Pfam" id="PF00885">
    <property type="entry name" value="DMRL_synthase"/>
    <property type="match status" value="1"/>
</dbReference>
<evidence type="ECO:0000313" key="11">
    <source>
        <dbReference type="Proteomes" id="UP000632858"/>
    </source>
</evidence>
<dbReference type="GO" id="GO:0009231">
    <property type="term" value="P:riboflavin biosynthetic process"/>
    <property type="evidence" value="ECO:0007669"/>
    <property type="project" value="UniProtKB-UniRule"/>
</dbReference>
<proteinExistence type="inferred from homology"/>
<dbReference type="InterPro" id="IPR002180">
    <property type="entry name" value="LS/RS"/>
</dbReference>
<keyword evidence="11" id="KW-1185">Reference proteome</keyword>
<gene>
    <name evidence="9 10" type="primary">ribH</name>
    <name evidence="10" type="ORF">GCM10010960_03120</name>
</gene>
<reference evidence="10" key="2">
    <citation type="submission" date="2020-09" db="EMBL/GenBank/DDBJ databases">
        <authorList>
            <person name="Sun Q."/>
            <person name="Zhou Y."/>
        </authorList>
    </citation>
    <scope>NUCLEOTIDE SEQUENCE</scope>
    <source>
        <strain evidence="10">CGMCC 1.12726</strain>
    </source>
</reference>
<comment type="pathway">
    <text evidence="1 9">Cofactor biosynthesis; riboflavin biosynthesis; riboflavin from 2-hydroxy-3-oxobutyl phosphate and 5-amino-6-(D-ribitylamino)uracil: step 1/2.</text>
</comment>
<evidence type="ECO:0000256" key="9">
    <source>
        <dbReference type="HAMAP-Rule" id="MF_00178"/>
    </source>
</evidence>
<evidence type="ECO:0000256" key="2">
    <source>
        <dbReference type="ARBA" id="ARBA00007424"/>
    </source>
</evidence>
<evidence type="ECO:0000256" key="8">
    <source>
        <dbReference type="ARBA" id="ARBA00072606"/>
    </source>
</evidence>
<feature type="binding site" evidence="9">
    <location>
        <begin position="55"/>
        <end position="57"/>
    </location>
    <ligand>
        <name>5-amino-6-(D-ribitylamino)uracil</name>
        <dbReference type="ChEBI" id="CHEBI:15934"/>
    </ligand>
</feature>
<dbReference type="Proteomes" id="UP000632858">
    <property type="component" value="Unassembled WGS sequence"/>
</dbReference>
<dbReference type="EC" id="2.5.1.78" evidence="3 9"/>
<evidence type="ECO:0000256" key="1">
    <source>
        <dbReference type="ARBA" id="ARBA00004917"/>
    </source>
</evidence>
<dbReference type="SUPFAM" id="SSF52121">
    <property type="entry name" value="Lumazine synthase"/>
    <property type="match status" value="1"/>
</dbReference>
<evidence type="ECO:0000256" key="4">
    <source>
        <dbReference type="ARBA" id="ARBA00022619"/>
    </source>
</evidence>
<dbReference type="NCBIfam" id="TIGR00114">
    <property type="entry name" value="lumazine-synth"/>
    <property type="match status" value="1"/>
</dbReference>
<dbReference type="PANTHER" id="PTHR21058:SF0">
    <property type="entry name" value="6,7-DIMETHYL-8-RIBITYLLUMAZINE SYNTHASE"/>
    <property type="match status" value="1"/>
</dbReference>
<organism evidence="10 11">
    <name type="scientific">Arenimonas maotaiensis</name>
    <dbReference type="NCBI Taxonomy" id="1446479"/>
    <lineage>
        <taxon>Bacteria</taxon>
        <taxon>Pseudomonadati</taxon>
        <taxon>Pseudomonadota</taxon>
        <taxon>Gammaproteobacteria</taxon>
        <taxon>Lysobacterales</taxon>
        <taxon>Lysobacteraceae</taxon>
        <taxon>Arenimonas</taxon>
    </lineage>
</organism>
<dbReference type="AlphaFoldDB" id="A0A917CCJ2"/>
<keyword evidence="4 9" id="KW-0686">Riboflavin biosynthesis</keyword>
<dbReference type="RefSeq" id="WP_188447036.1">
    <property type="nucleotide sequence ID" value="NZ_BMFO01000001.1"/>
</dbReference>
<accession>A0A917CCJ2</accession>
<dbReference type="GO" id="GO:0009349">
    <property type="term" value="C:riboflavin synthase complex"/>
    <property type="evidence" value="ECO:0007669"/>
    <property type="project" value="UniProtKB-UniRule"/>
</dbReference>
<dbReference type="NCBIfam" id="NF000812">
    <property type="entry name" value="PRK00061.1-4"/>
    <property type="match status" value="1"/>
</dbReference>
<name>A0A917CCJ2_9GAMM</name>
<reference evidence="10" key="1">
    <citation type="journal article" date="2014" name="Int. J. Syst. Evol. Microbiol.">
        <title>Complete genome sequence of Corynebacterium casei LMG S-19264T (=DSM 44701T), isolated from a smear-ripened cheese.</title>
        <authorList>
            <consortium name="US DOE Joint Genome Institute (JGI-PGF)"/>
            <person name="Walter F."/>
            <person name="Albersmeier A."/>
            <person name="Kalinowski J."/>
            <person name="Ruckert C."/>
        </authorList>
    </citation>
    <scope>NUCLEOTIDE SEQUENCE</scope>
    <source>
        <strain evidence="10">CGMCC 1.12726</strain>
    </source>
</reference>
<comment type="subunit">
    <text evidence="9">Forms an icosahedral capsid composed of 60 subunits, arranged as a dodecamer of pentamers.</text>
</comment>
<sequence length="154" mass="16029">MNIQGSLNGQSRRFAVVTARFNDFITERLLAGAVDGLSRHGVADDAIVRVHVPGAFELPLAALTLAKTGKYDAVICLGAVIRGDTTHYDYVCNEAAKGIAAAGLQTGVPVVFGVVTTENTEQAISRAGGKSGNKGWDAALTALEMADLMPQITG</sequence>
<evidence type="ECO:0000313" key="10">
    <source>
        <dbReference type="EMBL" id="GGF84422.1"/>
    </source>
</evidence>
<dbReference type="EMBL" id="BMFO01000001">
    <property type="protein sequence ID" value="GGF84422.1"/>
    <property type="molecule type" value="Genomic_DNA"/>
</dbReference>
<comment type="caution">
    <text evidence="10">The sequence shown here is derived from an EMBL/GenBank/DDBJ whole genome shotgun (WGS) entry which is preliminary data.</text>
</comment>
<evidence type="ECO:0000256" key="7">
    <source>
        <dbReference type="ARBA" id="ARBA00058151"/>
    </source>
</evidence>
<dbReference type="HAMAP" id="MF_00178">
    <property type="entry name" value="Lumazine_synth"/>
    <property type="match status" value="1"/>
</dbReference>
<protein>
    <recommendedName>
        <fullName evidence="8 9">6,7-dimethyl-8-ribityllumazine synthase</fullName>
        <shortName evidence="9">DMRL synthase</shortName>
        <shortName evidence="9">LS</shortName>
        <shortName evidence="9">Lumazine synthase</shortName>
        <ecNumber evidence="3 9">2.5.1.78</ecNumber>
    </recommendedName>
</protein>
<evidence type="ECO:0000256" key="6">
    <source>
        <dbReference type="ARBA" id="ARBA00048785"/>
    </source>
</evidence>
<dbReference type="Gene3D" id="3.40.50.960">
    <property type="entry name" value="Lumazine/riboflavin synthase"/>
    <property type="match status" value="1"/>
</dbReference>
<evidence type="ECO:0000256" key="5">
    <source>
        <dbReference type="ARBA" id="ARBA00022679"/>
    </source>
</evidence>
<dbReference type="GO" id="GO:0005829">
    <property type="term" value="C:cytosol"/>
    <property type="evidence" value="ECO:0007669"/>
    <property type="project" value="TreeGrafter"/>
</dbReference>
<dbReference type="InterPro" id="IPR034964">
    <property type="entry name" value="LS"/>
</dbReference>